<dbReference type="PANTHER" id="PTHR33204">
    <property type="entry name" value="TRANSCRIPTIONAL REGULATOR, MARR FAMILY"/>
    <property type="match status" value="1"/>
</dbReference>
<evidence type="ECO:0000259" key="4">
    <source>
        <dbReference type="PROSITE" id="PS51118"/>
    </source>
</evidence>
<keyword evidence="6" id="KW-1185">Reference proteome</keyword>
<evidence type="ECO:0000313" key="6">
    <source>
        <dbReference type="Proteomes" id="UP000321933"/>
    </source>
</evidence>
<sequence>MKLKRFDDMNCSLAQTLDVIGERWTLLILRDAFFGARRFSEFQRSLGVARNILSKRLNRLVDEGILERSPAADGGHAEYRLTEKGLALQPVLLAMTHWGDRYRPHPRGKRLEFVERSSGNPIRTMAVLNQAGEPLKPKEVKAVAGPALDKDWREQLFQ</sequence>
<feature type="domain" description="HTH hxlR-type" evidence="4">
    <location>
        <begin position="11"/>
        <end position="107"/>
    </location>
</feature>
<dbReference type="InterPro" id="IPR011991">
    <property type="entry name" value="ArsR-like_HTH"/>
</dbReference>
<evidence type="ECO:0000313" key="5">
    <source>
        <dbReference type="EMBL" id="TXS94370.1"/>
    </source>
</evidence>
<evidence type="ECO:0000256" key="1">
    <source>
        <dbReference type="ARBA" id="ARBA00023015"/>
    </source>
</evidence>
<dbReference type="PROSITE" id="PS51118">
    <property type="entry name" value="HTH_HXLR"/>
    <property type="match status" value="1"/>
</dbReference>
<organism evidence="5 6">
    <name type="scientific">Parahaliea aestuarii</name>
    <dbReference type="NCBI Taxonomy" id="1852021"/>
    <lineage>
        <taxon>Bacteria</taxon>
        <taxon>Pseudomonadati</taxon>
        <taxon>Pseudomonadota</taxon>
        <taxon>Gammaproteobacteria</taxon>
        <taxon>Cellvibrionales</taxon>
        <taxon>Halieaceae</taxon>
        <taxon>Parahaliea</taxon>
    </lineage>
</organism>
<keyword evidence="1" id="KW-0805">Transcription regulation</keyword>
<dbReference type="SUPFAM" id="SSF46785">
    <property type="entry name" value="Winged helix' DNA-binding domain"/>
    <property type="match status" value="1"/>
</dbReference>
<dbReference type="EMBL" id="VRYZ01000001">
    <property type="protein sequence ID" value="TXS94370.1"/>
    <property type="molecule type" value="Genomic_DNA"/>
</dbReference>
<dbReference type="InterPro" id="IPR002577">
    <property type="entry name" value="HTH_HxlR"/>
</dbReference>
<gene>
    <name evidence="5" type="ORF">FVW59_00135</name>
</gene>
<proteinExistence type="predicted"/>
<dbReference type="PANTHER" id="PTHR33204:SF36">
    <property type="entry name" value="TRANSCRIPTIONAL REGULATORY PROTEIN"/>
    <property type="match status" value="1"/>
</dbReference>
<dbReference type="RefSeq" id="WP_148062226.1">
    <property type="nucleotide sequence ID" value="NZ_VRYZ01000001.1"/>
</dbReference>
<accession>A0A5C9A3M0</accession>
<reference evidence="5 6" key="1">
    <citation type="submission" date="2019-08" db="EMBL/GenBank/DDBJ databases">
        <title>Parahaliea maris sp. nov., isolated from the surface seawater.</title>
        <authorList>
            <person name="Liu Y."/>
        </authorList>
    </citation>
    <scope>NUCLEOTIDE SEQUENCE [LARGE SCALE GENOMIC DNA]</scope>
    <source>
        <strain evidence="5 6">S2-26</strain>
    </source>
</reference>
<keyword evidence="3" id="KW-0804">Transcription</keyword>
<protein>
    <submittedName>
        <fullName evidence="5">Helix-turn-helix transcriptional regulator</fullName>
    </submittedName>
</protein>
<name>A0A5C9A3M0_9GAMM</name>
<dbReference type="InterPro" id="IPR036388">
    <property type="entry name" value="WH-like_DNA-bd_sf"/>
</dbReference>
<dbReference type="InterPro" id="IPR036390">
    <property type="entry name" value="WH_DNA-bd_sf"/>
</dbReference>
<keyword evidence="2" id="KW-0238">DNA-binding</keyword>
<dbReference type="GO" id="GO:0003677">
    <property type="term" value="F:DNA binding"/>
    <property type="evidence" value="ECO:0007669"/>
    <property type="project" value="UniProtKB-KW"/>
</dbReference>
<dbReference type="Proteomes" id="UP000321933">
    <property type="component" value="Unassembled WGS sequence"/>
</dbReference>
<evidence type="ECO:0000256" key="2">
    <source>
        <dbReference type="ARBA" id="ARBA00023125"/>
    </source>
</evidence>
<dbReference type="OrthoDB" id="9807069at2"/>
<dbReference type="AlphaFoldDB" id="A0A5C9A3M0"/>
<dbReference type="GO" id="GO:0006355">
    <property type="term" value="P:regulation of DNA-templated transcription"/>
    <property type="evidence" value="ECO:0007669"/>
    <property type="project" value="UniProtKB-ARBA"/>
</dbReference>
<dbReference type="Pfam" id="PF01638">
    <property type="entry name" value="HxlR"/>
    <property type="match status" value="1"/>
</dbReference>
<dbReference type="CDD" id="cd00090">
    <property type="entry name" value="HTH_ARSR"/>
    <property type="match status" value="1"/>
</dbReference>
<evidence type="ECO:0000256" key="3">
    <source>
        <dbReference type="ARBA" id="ARBA00023163"/>
    </source>
</evidence>
<comment type="caution">
    <text evidence="5">The sequence shown here is derived from an EMBL/GenBank/DDBJ whole genome shotgun (WGS) entry which is preliminary data.</text>
</comment>
<dbReference type="Gene3D" id="1.10.10.10">
    <property type="entry name" value="Winged helix-like DNA-binding domain superfamily/Winged helix DNA-binding domain"/>
    <property type="match status" value="1"/>
</dbReference>